<reference evidence="2 3" key="1">
    <citation type="journal article" date="2016" name="Nat. Commun.">
        <title>Thousands of microbial genomes shed light on interconnected biogeochemical processes in an aquifer system.</title>
        <authorList>
            <person name="Anantharaman K."/>
            <person name="Brown C.T."/>
            <person name="Hug L.A."/>
            <person name="Sharon I."/>
            <person name="Castelle C.J."/>
            <person name="Probst A.J."/>
            <person name="Thomas B.C."/>
            <person name="Singh A."/>
            <person name="Wilkins M.J."/>
            <person name="Karaoz U."/>
            <person name="Brodie E.L."/>
            <person name="Williams K.H."/>
            <person name="Hubbard S.S."/>
            <person name="Banfield J.F."/>
        </authorList>
    </citation>
    <scope>NUCLEOTIDE SEQUENCE [LARGE SCALE GENOMIC DNA]</scope>
</reference>
<dbReference type="AlphaFoldDB" id="A0A1F2WQ89"/>
<organism evidence="2 3">
    <name type="scientific">Candidatus Solincola sediminis</name>
    <dbReference type="NCBI Taxonomy" id="1797199"/>
    <lineage>
        <taxon>Bacteria</taxon>
        <taxon>Bacillati</taxon>
        <taxon>Actinomycetota</taxon>
        <taxon>Candidatus Geothermincolia</taxon>
        <taxon>Candidatus Geothermincolales</taxon>
        <taxon>Candidatus Geothermincolaceae</taxon>
        <taxon>Candidatus Solincola</taxon>
    </lineage>
</organism>
<proteinExistence type="predicted"/>
<feature type="region of interest" description="Disordered" evidence="1">
    <location>
        <begin position="1"/>
        <end position="25"/>
    </location>
</feature>
<comment type="caution">
    <text evidence="2">The sequence shown here is derived from an EMBL/GenBank/DDBJ whole genome shotgun (WGS) entry which is preliminary data.</text>
</comment>
<dbReference type="EMBL" id="MELK01000019">
    <property type="protein sequence ID" value="OFW59005.1"/>
    <property type="molecule type" value="Genomic_DNA"/>
</dbReference>
<evidence type="ECO:0000313" key="2">
    <source>
        <dbReference type="EMBL" id="OFW59005.1"/>
    </source>
</evidence>
<sequence length="139" mass="15289">MAESKEKVKPKTARKSKEETHLSDQLEQKFIGARTEVFSRITSKEAEIRSKTSAERAKADRLIEDAKGQAAATKRKATLEEIGKDVHAKIVAEAHEEVTEIEASTAKEVAAVQKTGERNLEKAVDFICESVITTGYSDA</sequence>
<dbReference type="Gene3D" id="1.20.5.2950">
    <property type="match status" value="1"/>
</dbReference>
<evidence type="ECO:0000256" key="1">
    <source>
        <dbReference type="SAM" id="MobiDB-lite"/>
    </source>
</evidence>
<protein>
    <submittedName>
        <fullName evidence="2">Uncharacterized protein</fullName>
    </submittedName>
</protein>
<name>A0A1F2WQ89_9ACTN</name>
<accession>A0A1F2WQ89</accession>
<evidence type="ECO:0000313" key="3">
    <source>
        <dbReference type="Proteomes" id="UP000177876"/>
    </source>
</evidence>
<dbReference type="STRING" id="1797197.A2Y75_00550"/>
<dbReference type="Proteomes" id="UP000177876">
    <property type="component" value="Unassembled WGS sequence"/>
</dbReference>
<gene>
    <name evidence="2" type="ORF">A2Y75_00550</name>
</gene>